<gene>
    <name evidence="1" type="ORF">NF867_03965</name>
</gene>
<dbReference type="AlphaFoldDB" id="A0A9X2EZW2"/>
<proteinExistence type="predicted"/>
<name>A0A9X2EZW2_9SPHI</name>
<dbReference type="EMBL" id="JAMWYS010000017">
    <property type="protein sequence ID" value="MCO4292017.1"/>
    <property type="molecule type" value="Genomic_DNA"/>
</dbReference>
<comment type="caution">
    <text evidence="1">The sequence shown here is derived from an EMBL/GenBank/DDBJ whole genome shotgun (WGS) entry which is preliminary data.</text>
</comment>
<protein>
    <submittedName>
        <fullName evidence="1">Uncharacterized protein</fullName>
    </submittedName>
</protein>
<sequence length="142" mass="16732">MIDSDKFQNFVKRTFSFLVTEYGMTLDKEKINGNAFYDIQFRDKDKVISVSLENIENYFQVILFNLNNGQLPDYDDKTRTIHLTELNKKFLTALDKKEFEDNDRQFADIVTEDKTEKQILKSAKDLRLCLKQMNSKRGLPTT</sequence>
<dbReference type="Proteomes" id="UP001155182">
    <property type="component" value="Unassembled WGS sequence"/>
</dbReference>
<reference evidence="1" key="1">
    <citation type="submission" date="2022-06" db="EMBL/GenBank/DDBJ databases">
        <title>Solitalea sp. MAHUQ-68 isolated from rhizospheric soil.</title>
        <authorList>
            <person name="Huq M.A."/>
        </authorList>
    </citation>
    <scope>NUCLEOTIDE SEQUENCE</scope>
    <source>
        <strain evidence="1">MAHUQ-68</strain>
    </source>
</reference>
<evidence type="ECO:0000313" key="1">
    <source>
        <dbReference type="EMBL" id="MCO4292017.1"/>
    </source>
</evidence>
<dbReference type="RefSeq" id="WP_252586254.1">
    <property type="nucleotide sequence ID" value="NZ_JAMWYS010000017.1"/>
</dbReference>
<organism evidence="1 2">
    <name type="scientific">Solitalea agri</name>
    <dbReference type="NCBI Taxonomy" id="2953739"/>
    <lineage>
        <taxon>Bacteria</taxon>
        <taxon>Pseudomonadati</taxon>
        <taxon>Bacteroidota</taxon>
        <taxon>Sphingobacteriia</taxon>
        <taxon>Sphingobacteriales</taxon>
        <taxon>Sphingobacteriaceae</taxon>
        <taxon>Solitalea</taxon>
    </lineage>
</organism>
<accession>A0A9X2EZW2</accession>
<evidence type="ECO:0000313" key="2">
    <source>
        <dbReference type="Proteomes" id="UP001155182"/>
    </source>
</evidence>
<keyword evidence="2" id="KW-1185">Reference proteome</keyword>